<comment type="caution">
    <text evidence="1">The sequence shown here is derived from an EMBL/GenBank/DDBJ whole genome shotgun (WGS) entry which is preliminary data.</text>
</comment>
<evidence type="ECO:0000313" key="2">
    <source>
        <dbReference type="Proteomes" id="UP000054630"/>
    </source>
</evidence>
<protein>
    <submittedName>
        <fullName evidence="1">Uncharacterized protein</fullName>
    </submittedName>
</protein>
<gene>
    <name evidence="1" type="ORF">T07_597</name>
</gene>
<name>A0A0V0RV64_9BILA</name>
<organism evidence="1 2">
    <name type="scientific">Trichinella nelsoni</name>
    <dbReference type="NCBI Taxonomy" id="6336"/>
    <lineage>
        <taxon>Eukaryota</taxon>
        <taxon>Metazoa</taxon>
        <taxon>Ecdysozoa</taxon>
        <taxon>Nematoda</taxon>
        <taxon>Enoplea</taxon>
        <taxon>Dorylaimia</taxon>
        <taxon>Trichinellida</taxon>
        <taxon>Trichinellidae</taxon>
        <taxon>Trichinella</taxon>
    </lineage>
</organism>
<dbReference type="OrthoDB" id="10395516at2759"/>
<dbReference type="Proteomes" id="UP000054630">
    <property type="component" value="Unassembled WGS sequence"/>
</dbReference>
<reference evidence="1 2" key="1">
    <citation type="submission" date="2015-01" db="EMBL/GenBank/DDBJ databases">
        <title>Evolution of Trichinella species and genotypes.</title>
        <authorList>
            <person name="Korhonen P.K."/>
            <person name="Edoardo P."/>
            <person name="Giuseppe L.R."/>
            <person name="Gasser R.B."/>
        </authorList>
    </citation>
    <scope>NUCLEOTIDE SEQUENCE [LARGE SCALE GENOMIC DNA]</scope>
    <source>
        <strain evidence="1">ISS37</strain>
    </source>
</reference>
<dbReference type="EMBL" id="JYDL01000074">
    <property type="protein sequence ID" value="KRX18358.1"/>
    <property type="molecule type" value="Genomic_DNA"/>
</dbReference>
<evidence type="ECO:0000313" key="1">
    <source>
        <dbReference type="EMBL" id="KRX18358.1"/>
    </source>
</evidence>
<keyword evidence="2" id="KW-1185">Reference proteome</keyword>
<dbReference type="AlphaFoldDB" id="A0A0V0RV64"/>
<accession>A0A0V0RV64</accession>
<proteinExistence type="predicted"/>
<sequence>MYKSSTLKILENVQLNIHYSVNRKKRERSVVRCGKKSDISIGLEKKLTATSFKIDRFNCVSFGRSKTASNTTGKTEG</sequence>